<evidence type="ECO:0000313" key="3">
    <source>
        <dbReference type="Proteomes" id="UP001652660"/>
    </source>
</evidence>
<feature type="transmembrane region" description="Helical" evidence="2">
    <location>
        <begin position="373"/>
        <end position="395"/>
    </location>
</feature>
<dbReference type="AlphaFoldDB" id="A0A6P6VAB4"/>
<feature type="transmembrane region" description="Helical" evidence="2">
    <location>
        <begin position="73"/>
        <end position="95"/>
    </location>
</feature>
<organism evidence="3 4">
    <name type="scientific">Coffea arabica</name>
    <name type="common">Arabian coffee</name>
    <dbReference type="NCBI Taxonomy" id="13443"/>
    <lineage>
        <taxon>Eukaryota</taxon>
        <taxon>Viridiplantae</taxon>
        <taxon>Streptophyta</taxon>
        <taxon>Embryophyta</taxon>
        <taxon>Tracheophyta</taxon>
        <taxon>Spermatophyta</taxon>
        <taxon>Magnoliopsida</taxon>
        <taxon>eudicotyledons</taxon>
        <taxon>Gunneridae</taxon>
        <taxon>Pentapetalae</taxon>
        <taxon>asterids</taxon>
        <taxon>lamiids</taxon>
        <taxon>Gentianales</taxon>
        <taxon>Rubiaceae</taxon>
        <taxon>Ixoroideae</taxon>
        <taxon>Gardenieae complex</taxon>
        <taxon>Bertiereae - Coffeeae clade</taxon>
        <taxon>Coffeeae</taxon>
        <taxon>Coffea</taxon>
    </lineage>
</organism>
<protein>
    <submittedName>
        <fullName evidence="4">Uncharacterized protein isoform X3</fullName>
    </submittedName>
</protein>
<dbReference type="Pfam" id="PF12056">
    <property type="entry name" value="DUF3537"/>
    <property type="match status" value="1"/>
</dbReference>
<evidence type="ECO:0000256" key="1">
    <source>
        <dbReference type="SAM" id="MobiDB-lite"/>
    </source>
</evidence>
<feature type="transmembrane region" description="Helical" evidence="2">
    <location>
        <begin position="115"/>
        <end position="134"/>
    </location>
</feature>
<evidence type="ECO:0000313" key="4">
    <source>
        <dbReference type="RefSeq" id="XP_027099853.1"/>
    </source>
</evidence>
<proteinExistence type="predicted"/>
<dbReference type="GeneID" id="113719057"/>
<dbReference type="PANTHER" id="PTHR31963">
    <property type="entry name" value="RAS GUANINE NUCLEOTIDE EXCHANGE FACTOR K"/>
    <property type="match status" value="1"/>
</dbReference>
<gene>
    <name evidence="4" type="primary">LOC113719057</name>
</gene>
<reference evidence="4" key="2">
    <citation type="submission" date="2025-08" db="UniProtKB">
        <authorList>
            <consortium name="RefSeq"/>
        </authorList>
    </citation>
    <scope>IDENTIFICATION</scope>
    <source>
        <tissue evidence="4">Leaves</tissue>
    </source>
</reference>
<sequence>MAETHIQVADVPEEESHSRQLQDQTPLLKVEQTHQSQNQETTEEDQEAYTPLDKTLKTLDSFLALLGFKQNSILSVGLSWMVFLLIGFFLPVVILQLSNCPGCEKGQIKSFELDIVASQASLASASLICVSHNLRKYGIRKFLFVDRYTGHVERFSDQYIQKISESVRLLVLWIIHFDDYGKLLERQSDVLILIKEHIRLRHYLSKISHRFRIYLILVFLIVTVSQFVTLFQTTGYTGIISFINGGDFAVSSIVQVAGITLCLNAAAKISHRAQGIGSLASQWHALRTCTPTDASQFRIASSTGSLEVDHMIGSLYTSYSESDLESLEFVPTSQSTPLSSYASSYHKRQALVTYLQSNPGGITVFGWTVDRGLINTIFFIQLSLVLFVLGKTVVFTSQ</sequence>
<reference evidence="3" key="1">
    <citation type="journal article" date="2025" name="Foods">
        <title>Unveiling the Microbial Signatures of Arabica Coffee Cherries: Insights into Ripeness Specific Diversity, Functional Traits, and Implications for Quality and Safety.</title>
        <authorList>
            <consortium name="RefSeq"/>
            <person name="Tenea G.N."/>
            <person name="Cifuentes V."/>
            <person name="Reyes P."/>
            <person name="Cevallos-Vallejos M."/>
        </authorList>
    </citation>
    <scope>NUCLEOTIDE SEQUENCE [LARGE SCALE GENOMIC DNA]</scope>
</reference>
<keyword evidence="2" id="KW-0812">Transmembrane</keyword>
<name>A0A6P6VAB4_COFAR</name>
<evidence type="ECO:0000256" key="2">
    <source>
        <dbReference type="SAM" id="Phobius"/>
    </source>
</evidence>
<keyword evidence="2" id="KW-1133">Transmembrane helix</keyword>
<keyword evidence="2" id="KW-0472">Membrane</keyword>
<keyword evidence="3" id="KW-1185">Reference proteome</keyword>
<feature type="transmembrane region" description="Helical" evidence="2">
    <location>
        <begin position="248"/>
        <end position="267"/>
    </location>
</feature>
<feature type="region of interest" description="Disordered" evidence="1">
    <location>
        <begin position="1"/>
        <end position="23"/>
    </location>
</feature>
<feature type="transmembrane region" description="Helical" evidence="2">
    <location>
        <begin position="211"/>
        <end position="228"/>
    </location>
</feature>
<dbReference type="PANTHER" id="PTHR31963:SF2">
    <property type="entry name" value="ZINC FINGER CONSTANS-LIKE PROTEIN (DUF3537)"/>
    <property type="match status" value="1"/>
</dbReference>
<accession>A0A6P6VAB4</accession>
<dbReference type="Proteomes" id="UP001652660">
    <property type="component" value="Chromosome 11e"/>
</dbReference>
<dbReference type="RefSeq" id="XP_027099853.1">
    <property type="nucleotide sequence ID" value="XM_027244052.2"/>
</dbReference>
<dbReference type="InterPro" id="IPR021924">
    <property type="entry name" value="DUF3537"/>
</dbReference>